<feature type="transmembrane region" description="Helical" evidence="1">
    <location>
        <begin position="57"/>
        <end position="80"/>
    </location>
</feature>
<feature type="transmembrane region" description="Helical" evidence="1">
    <location>
        <begin position="7"/>
        <end position="28"/>
    </location>
</feature>
<accession>A0A5R9IM76</accession>
<sequence>MSKYKALDVLGGLSFALFVLFGLLVIYFPDFIFSDASYSQRMHALISKNFPENYFSIIHYISIALITLLSLSLGGLLAGKKVPSFMAQINRSFFRFSAGFGLVLLVMFVTGFFSLNKSELVYLLPLLLVSIYYAGLEKYSSGKTGILVNITGLILYLIFVTLFLLVMESYYFLVINVVQSSIIFEELAVDPEYIFPGAFVNELMYEYYGTNIVLFAGIGGASFLLGRLGLRLLLSTRRSLMMAKLKRQ</sequence>
<evidence type="ECO:0000313" key="3">
    <source>
        <dbReference type="Proteomes" id="UP000307790"/>
    </source>
</evidence>
<organism evidence="2 3">
    <name type="scientific">Thalassotalea litorea</name>
    <dbReference type="NCBI Taxonomy" id="2020715"/>
    <lineage>
        <taxon>Bacteria</taxon>
        <taxon>Pseudomonadati</taxon>
        <taxon>Pseudomonadota</taxon>
        <taxon>Gammaproteobacteria</taxon>
        <taxon>Alteromonadales</taxon>
        <taxon>Colwelliaceae</taxon>
        <taxon>Thalassotalea</taxon>
    </lineage>
</organism>
<name>A0A5R9IM76_9GAMM</name>
<comment type="caution">
    <text evidence="2">The sequence shown here is derived from an EMBL/GenBank/DDBJ whole genome shotgun (WGS) entry which is preliminary data.</text>
</comment>
<dbReference type="Proteomes" id="UP000307790">
    <property type="component" value="Unassembled WGS sequence"/>
</dbReference>
<dbReference type="RefSeq" id="WP_138320319.1">
    <property type="nucleotide sequence ID" value="NZ_VCBC01000011.1"/>
</dbReference>
<evidence type="ECO:0000313" key="2">
    <source>
        <dbReference type="EMBL" id="TLU64336.1"/>
    </source>
</evidence>
<dbReference type="AlphaFoldDB" id="A0A5R9IM76"/>
<keyword evidence="1" id="KW-0812">Transmembrane</keyword>
<keyword evidence="1" id="KW-0472">Membrane</keyword>
<proteinExistence type="predicted"/>
<feature type="transmembrane region" description="Helical" evidence="1">
    <location>
        <begin position="120"/>
        <end position="136"/>
    </location>
</feature>
<dbReference type="EMBL" id="VCBC01000011">
    <property type="protein sequence ID" value="TLU64336.1"/>
    <property type="molecule type" value="Genomic_DNA"/>
</dbReference>
<feature type="transmembrane region" description="Helical" evidence="1">
    <location>
        <begin position="92"/>
        <end position="114"/>
    </location>
</feature>
<gene>
    <name evidence="2" type="ORF">FE810_12100</name>
</gene>
<feature type="transmembrane region" description="Helical" evidence="1">
    <location>
        <begin position="148"/>
        <end position="167"/>
    </location>
</feature>
<reference evidence="2 3" key="1">
    <citation type="submission" date="2019-05" db="EMBL/GenBank/DDBJ databases">
        <title>Genome sequences of Thalassotalea litorea 1K03283.</title>
        <authorList>
            <person name="Zhang D."/>
        </authorList>
    </citation>
    <scope>NUCLEOTIDE SEQUENCE [LARGE SCALE GENOMIC DNA]</scope>
    <source>
        <strain evidence="2 3">MCCC 1K03283</strain>
    </source>
</reference>
<evidence type="ECO:0000256" key="1">
    <source>
        <dbReference type="SAM" id="Phobius"/>
    </source>
</evidence>
<protein>
    <submittedName>
        <fullName evidence="2">Uncharacterized protein</fullName>
    </submittedName>
</protein>
<feature type="transmembrane region" description="Helical" evidence="1">
    <location>
        <begin position="212"/>
        <end position="234"/>
    </location>
</feature>
<keyword evidence="3" id="KW-1185">Reference proteome</keyword>
<keyword evidence="1" id="KW-1133">Transmembrane helix</keyword>